<keyword evidence="4 8" id="KW-0812">Transmembrane</keyword>
<comment type="subcellular location">
    <subcellularLocation>
        <location evidence="1">Cell membrane</location>
        <topology evidence="1">Multi-pass membrane protein</topology>
    </subcellularLocation>
    <subcellularLocation>
        <location evidence="8">Membrane</location>
        <topology evidence="8">Multi-pass membrane protein</topology>
    </subcellularLocation>
</comment>
<evidence type="ECO:0000256" key="2">
    <source>
        <dbReference type="ARBA" id="ARBA00022448"/>
    </source>
</evidence>
<name>A0A0L8V4L7_9BACT</name>
<keyword evidence="11" id="KW-1185">Reference proteome</keyword>
<evidence type="ECO:0000256" key="7">
    <source>
        <dbReference type="ARBA" id="ARBA00023136"/>
    </source>
</evidence>
<dbReference type="InterPro" id="IPR018456">
    <property type="entry name" value="PTR2_symporter_CS"/>
</dbReference>
<evidence type="ECO:0000256" key="8">
    <source>
        <dbReference type="RuleBase" id="RU003755"/>
    </source>
</evidence>
<dbReference type="GO" id="GO:1904680">
    <property type="term" value="F:peptide transmembrane transporter activity"/>
    <property type="evidence" value="ECO:0007669"/>
    <property type="project" value="InterPro"/>
</dbReference>
<feature type="transmembrane region" description="Helical" evidence="9">
    <location>
        <begin position="337"/>
        <end position="360"/>
    </location>
</feature>
<dbReference type="NCBIfam" id="TIGR00924">
    <property type="entry name" value="yjdL_sub1_fam"/>
    <property type="match status" value="1"/>
</dbReference>
<dbReference type="GO" id="GO:0006857">
    <property type="term" value="P:oligopeptide transport"/>
    <property type="evidence" value="ECO:0007669"/>
    <property type="project" value="InterPro"/>
</dbReference>
<feature type="transmembrane region" description="Helical" evidence="9">
    <location>
        <begin position="58"/>
        <end position="77"/>
    </location>
</feature>
<accession>A0A0L8V4L7</accession>
<feature type="transmembrane region" description="Helical" evidence="9">
    <location>
        <begin position="115"/>
        <end position="135"/>
    </location>
</feature>
<dbReference type="InterPro" id="IPR050171">
    <property type="entry name" value="MFS_Transporters"/>
</dbReference>
<feature type="transmembrane region" description="Helical" evidence="9">
    <location>
        <begin position="292"/>
        <end position="309"/>
    </location>
</feature>
<keyword evidence="2 8" id="KW-0813">Transport</keyword>
<keyword evidence="6 9" id="KW-1133">Transmembrane helix</keyword>
<dbReference type="Gene3D" id="1.20.1250.20">
    <property type="entry name" value="MFS general substrate transporter like domains"/>
    <property type="match status" value="1"/>
</dbReference>
<gene>
    <name evidence="10" type="ORF">NC99_37190</name>
</gene>
<feature type="transmembrane region" description="Helical" evidence="9">
    <location>
        <begin position="28"/>
        <end position="46"/>
    </location>
</feature>
<dbReference type="AlphaFoldDB" id="A0A0L8V4L7"/>
<dbReference type="EMBL" id="LGIA01000187">
    <property type="protein sequence ID" value="KOH43440.1"/>
    <property type="molecule type" value="Genomic_DNA"/>
</dbReference>
<dbReference type="PROSITE" id="PS01023">
    <property type="entry name" value="PTR2_2"/>
    <property type="match status" value="1"/>
</dbReference>
<reference evidence="11" key="1">
    <citation type="submission" date="2015-07" db="EMBL/GenBank/DDBJ databases">
        <title>Genome sequencing of Sunxiuqinia dokdonensis strain SK.</title>
        <authorList>
            <person name="Ahn S."/>
            <person name="Kim B.-C."/>
        </authorList>
    </citation>
    <scope>NUCLEOTIDE SEQUENCE [LARGE SCALE GENOMIC DNA]</scope>
    <source>
        <strain evidence="11">SK</strain>
    </source>
</reference>
<dbReference type="InterPro" id="IPR000109">
    <property type="entry name" value="POT_fam"/>
</dbReference>
<sequence>MAKDQNTAFFGHPVGLSSLFATEMWERFSYYGMRALLVLYLTATFANGGFEMAELDAFTIYGIFTGLVYVTPILGGVLADKILGQRKTIYIGGLTMAIGQFLLASSAMIDGADPAFRQTIFYAGLGILILGNGFFKPNISTMVGELYDNNDPRKDGGFTIFYMGINLGAFISPLVAGKLGEQIAWEYGFMAAGVGMLIGTFWFFVRSHTLGPIGMPPKVKSERVRLILQDWIGIVVYVGVIVALVFGIILGWSSISGDAQNWFVRILAIGGSAYLLLSIFRGTTGKTEWSRVAVILVLAVFNIFFWSGFEQAGTTLNIFARDNTQRMIGSWEIPATWFQSVNAIFIVLFAPLFSILWAQLDRKKLNPNTPMKFAWGMAMLSLGFVVMAIAYTKSTAGSGDGSVLLVSPLWLVMVFMLHTFGELCLSPIGLSMVTKLSPPKLVSTMMGVWMGSFAAGNFVASQMKAISLKLEAAIGQEVQVFWLIAIQSAVIALILVALSPWLKKMMKGIK</sequence>
<comment type="caution">
    <text evidence="10">The sequence shown here is derived from an EMBL/GenBank/DDBJ whole genome shotgun (WGS) entry which is preliminary data.</text>
</comment>
<evidence type="ECO:0000256" key="9">
    <source>
        <dbReference type="SAM" id="Phobius"/>
    </source>
</evidence>
<feature type="transmembrane region" description="Helical" evidence="9">
    <location>
        <begin position="441"/>
        <end position="460"/>
    </location>
</feature>
<feature type="transmembrane region" description="Helical" evidence="9">
    <location>
        <begin position="226"/>
        <end position="250"/>
    </location>
</feature>
<dbReference type="OrthoDB" id="9772725at2"/>
<evidence type="ECO:0000256" key="4">
    <source>
        <dbReference type="ARBA" id="ARBA00022692"/>
    </source>
</evidence>
<dbReference type="STRING" id="1409788.NC99_37190"/>
<keyword evidence="3" id="KW-1003">Cell membrane</keyword>
<organism evidence="10 11">
    <name type="scientific">Sunxiuqinia dokdonensis</name>
    <dbReference type="NCBI Taxonomy" id="1409788"/>
    <lineage>
        <taxon>Bacteria</taxon>
        <taxon>Pseudomonadati</taxon>
        <taxon>Bacteroidota</taxon>
        <taxon>Bacteroidia</taxon>
        <taxon>Marinilabiliales</taxon>
        <taxon>Prolixibacteraceae</taxon>
        <taxon>Sunxiuqinia</taxon>
    </lineage>
</organism>
<keyword evidence="5" id="KW-0653">Protein transport</keyword>
<dbReference type="RefSeq" id="WP_053186569.1">
    <property type="nucleotide sequence ID" value="NZ_LGIA01000187.1"/>
</dbReference>
<feature type="transmembrane region" description="Helical" evidence="9">
    <location>
        <begin position="156"/>
        <end position="175"/>
    </location>
</feature>
<comment type="similarity">
    <text evidence="8">Belongs to the major facilitator superfamily. Proton-dependent oligopeptide transporter (POT/PTR) (TC 2.A.17) family.</text>
</comment>
<proteinExistence type="inferred from homology"/>
<feature type="transmembrane region" description="Helical" evidence="9">
    <location>
        <begin position="89"/>
        <end position="109"/>
    </location>
</feature>
<evidence type="ECO:0000313" key="10">
    <source>
        <dbReference type="EMBL" id="KOH43440.1"/>
    </source>
</evidence>
<feature type="transmembrane region" description="Helical" evidence="9">
    <location>
        <begin position="480"/>
        <end position="502"/>
    </location>
</feature>
<dbReference type="Proteomes" id="UP000036958">
    <property type="component" value="Unassembled WGS sequence"/>
</dbReference>
<evidence type="ECO:0000256" key="1">
    <source>
        <dbReference type="ARBA" id="ARBA00004651"/>
    </source>
</evidence>
<evidence type="ECO:0000256" key="5">
    <source>
        <dbReference type="ARBA" id="ARBA00022856"/>
    </source>
</evidence>
<evidence type="ECO:0000256" key="6">
    <source>
        <dbReference type="ARBA" id="ARBA00022989"/>
    </source>
</evidence>
<feature type="transmembrane region" description="Helical" evidence="9">
    <location>
        <begin position="372"/>
        <end position="391"/>
    </location>
</feature>
<dbReference type="SUPFAM" id="SSF103473">
    <property type="entry name" value="MFS general substrate transporter"/>
    <property type="match status" value="1"/>
</dbReference>
<feature type="transmembrane region" description="Helical" evidence="9">
    <location>
        <begin position="187"/>
        <end position="205"/>
    </location>
</feature>
<dbReference type="Pfam" id="PF00854">
    <property type="entry name" value="PTR2"/>
    <property type="match status" value="1"/>
</dbReference>
<keyword evidence="7 9" id="KW-0472">Membrane</keyword>
<dbReference type="PANTHER" id="PTHR23517:SF15">
    <property type="entry name" value="PROTON-DEPENDENT OLIGOPEPTIDE FAMILY TRANSPORT PROTEIN"/>
    <property type="match status" value="1"/>
</dbReference>
<dbReference type="InterPro" id="IPR005279">
    <property type="entry name" value="Dipep/tripep_permease"/>
</dbReference>
<protein>
    <submittedName>
        <fullName evidence="10">Peptide transporter</fullName>
    </submittedName>
</protein>
<evidence type="ECO:0000256" key="3">
    <source>
        <dbReference type="ARBA" id="ARBA00022475"/>
    </source>
</evidence>
<dbReference type="InterPro" id="IPR036259">
    <property type="entry name" value="MFS_trans_sf"/>
</dbReference>
<feature type="transmembrane region" description="Helical" evidence="9">
    <location>
        <begin position="262"/>
        <end position="280"/>
    </location>
</feature>
<keyword evidence="5" id="KW-0571">Peptide transport</keyword>
<evidence type="ECO:0000313" key="11">
    <source>
        <dbReference type="Proteomes" id="UP000036958"/>
    </source>
</evidence>
<feature type="transmembrane region" description="Helical" evidence="9">
    <location>
        <begin position="403"/>
        <end position="420"/>
    </location>
</feature>
<dbReference type="PANTHER" id="PTHR23517">
    <property type="entry name" value="RESISTANCE PROTEIN MDTM, PUTATIVE-RELATED-RELATED"/>
    <property type="match status" value="1"/>
</dbReference>
<dbReference type="CDD" id="cd17346">
    <property type="entry name" value="MFS_DtpA_like"/>
    <property type="match status" value="1"/>
</dbReference>
<dbReference type="PATRIC" id="fig|1409788.3.peg.3806"/>
<dbReference type="GO" id="GO:0005886">
    <property type="term" value="C:plasma membrane"/>
    <property type="evidence" value="ECO:0007669"/>
    <property type="project" value="UniProtKB-SubCell"/>
</dbReference>